<comment type="caution">
    <text evidence="1">The sequence shown here is derived from an EMBL/GenBank/DDBJ whole genome shotgun (WGS) entry which is preliminary data.</text>
</comment>
<gene>
    <name evidence="1" type="ORF">AVEN_236866_1</name>
</gene>
<dbReference type="AlphaFoldDB" id="A0A4Y2WPJ3"/>
<sequence length="117" mass="13033">FEVEEPELIEIFQNSKNSFSLIDKPCPQDFANNPFLETNPFKLKPTNPFTGLISKNTNSFCGASEELKISVRNALASQKNDGSPLVVSHVKWKVNTVMSRIESKCSIGSSPRCQKLN</sequence>
<name>A0A4Y2WPJ3_ARAVE</name>
<accession>A0A4Y2WPJ3</accession>
<keyword evidence="2" id="KW-1185">Reference proteome</keyword>
<reference evidence="1 2" key="1">
    <citation type="journal article" date="2019" name="Sci. Rep.">
        <title>Orb-weaving spider Araneus ventricosus genome elucidates the spidroin gene catalogue.</title>
        <authorList>
            <person name="Kono N."/>
            <person name="Nakamura H."/>
            <person name="Ohtoshi R."/>
            <person name="Moran D.A.P."/>
            <person name="Shinohara A."/>
            <person name="Yoshida Y."/>
            <person name="Fujiwara M."/>
            <person name="Mori M."/>
            <person name="Tomita M."/>
            <person name="Arakawa K."/>
        </authorList>
    </citation>
    <scope>NUCLEOTIDE SEQUENCE [LARGE SCALE GENOMIC DNA]</scope>
</reference>
<dbReference type="EMBL" id="BGPR01063288">
    <property type="protein sequence ID" value="GBO38524.1"/>
    <property type="molecule type" value="Genomic_DNA"/>
</dbReference>
<dbReference type="Proteomes" id="UP000499080">
    <property type="component" value="Unassembled WGS sequence"/>
</dbReference>
<evidence type="ECO:0000313" key="2">
    <source>
        <dbReference type="Proteomes" id="UP000499080"/>
    </source>
</evidence>
<evidence type="ECO:0000313" key="1">
    <source>
        <dbReference type="EMBL" id="GBO38524.1"/>
    </source>
</evidence>
<organism evidence="1 2">
    <name type="scientific">Araneus ventricosus</name>
    <name type="common">Orbweaver spider</name>
    <name type="synonym">Epeira ventricosa</name>
    <dbReference type="NCBI Taxonomy" id="182803"/>
    <lineage>
        <taxon>Eukaryota</taxon>
        <taxon>Metazoa</taxon>
        <taxon>Ecdysozoa</taxon>
        <taxon>Arthropoda</taxon>
        <taxon>Chelicerata</taxon>
        <taxon>Arachnida</taxon>
        <taxon>Araneae</taxon>
        <taxon>Araneomorphae</taxon>
        <taxon>Entelegynae</taxon>
        <taxon>Araneoidea</taxon>
        <taxon>Araneidae</taxon>
        <taxon>Araneus</taxon>
    </lineage>
</organism>
<protein>
    <submittedName>
        <fullName evidence="1">Uncharacterized protein</fullName>
    </submittedName>
</protein>
<proteinExistence type="predicted"/>
<feature type="non-terminal residue" evidence="1">
    <location>
        <position position="1"/>
    </location>
</feature>